<evidence type="ECO:0000313" key="3">
    <source>
        <dbReference type="Proteomes" id="UP000324222"/>
    </source>
</evidence>
<dbReference type="EMBL" id="VSRR010007914">
    <property type="protein sequence ID" value="MPC47777.1"/>
    <property type="molecule type" value="Genomic_DNA"/>
</dbReference>
<feature type="region of interest" description="Disordered" evidence="1">
    <location>
        <begin position="383"/>
        <end position="405"/>
    </location>
</feature>
<feature type="compositionally biased region" description="Low complexity" evidence="1">
    <location>
        <begin position="121"/>
        <end position="139"/>
    </location>
</feature>
<keyword evidence="3" id="KW-1185">Reference proteome</keyword>
<accession>A0A5B7FQZ5</accession>
<gene>
    <name evidence="2" type="ORF">E2C01_041534</name>
</gene>
<feature type="compositionally biased region" description="Polar residues" evidence="1">
    <location>
        <begin position="47"/>
        <end position="61"/>
    </location>
</feature>
<comment type="caution">
    <text evidence="2">The sequence shown here is derived from an EMBL/GenBank/DDBJ whole genome shotgun (WGS) entry which is preliminary data.</text>
</comment>
<name>A0A5B7FQZ5_PORTR</name>
<sequence length="513" mass="54100">MSVRRTLAPSGPQHQAPGTPSPGDLTLTSRSSDLTLGDPLTCPPASPDTQQAGDLHSTTGTEPPPTQSEPSGPALSGQVPVPQVSSPSMSSGIAVSALSISESTVAGQLYPGDYMVPVSTSDSGVSSEFRSSESLSPSEKTLAQRRSAAGLSTVHPPGPCGHDSLLAGDTWRTKMESLMSRTLNARFPRPHTPCVQSISSASENPSRSVSLGACVRGRCEGLDCMAIPPMSPMPPYKPQGHQDSSMISTKNIGSPREQPRGHMRSQSDLPAPHTFTAQKISLSSVDFCVPHTPVPWSSSQRFSSTRPPVPGGVARMDQSSPSPVRCSTPSLVSTGCVSHPSNAAVAEAARAECVASCVQWIHDQVPPWPAAARAAQIRTTSPVQRDSVFTGEKLPSTTPEQSAAMASPQWYGDCAGLGHPVRRRDDNVIINNTYSPAPDSRVHCYQGQEFSGTLSLHSVSPRATVCSPKFKVKFVKEMTPNVTQQSVPQGQKATAVIIPEGTNTIPQECSITF</sequence>
<proteinExistence type="predicted"/>
<feature type="region of interest" description="Disordered" evidence="1">
    <location>
        <begin position="1"/>
        <end position="89"/>
    </location>
</feature>
<reference evidence="2 3" key="1">
    <citation type="submission" date="2019-05" db="EMBL/GenBank/DDBJ databases">
        <title>Another draft genome of Portunus trituberculatus and its Hox gene families provides insights of decapod evolution.</title>
        <authorList>
            <person name="Jeong J.-H."/>
            <person name="Song I."/>
            <person name="Kim S."/>
            <person name="Choi T."/>
            <person name="Kim D."/>
            <person name="Ryu S."/>
            <person name="Kim W."/>
        </authorList>
    </citation>
    <scope>NUCLEOTIDE SEQUENCE [LARGE SCALE GENOMIC DNA]</scope>
    <source>
        <tissue evidence="2">Muscle</tissue>
    </source>
</reference>
<dbReference type="Proteomes" id="UP000324222">
    <property type="component" value="Unassembled WGS sequence"/>
</dbReference>
<evidence type="ECO:0000256" key="1">
    <source>
        <dbReference type="SAM" id="MobiDB-lite"/>
    </source>
</evidence>
<feature type="compositionally biased region" description="Low complexity" evidence="1">
    <location>
        <begin position="76"/>
        <end position="89"/>
    </location>
</feature>
<dbReference type="OrthoDB" id="10463784at2759"/>
<feature type="region of interest" description="Disordered" evidence="1">
    <location>
        <begin position="298"/>
        <end position="326"/>
    </location>
</feature>
<dbReference type="AlphaFoldDB" id="A0A5B7FQZ5"/>
<evidence type="ECO:0000313" key="2">
    <source>
        <dbReference type="EMBL" id="MPC47777.1"/>
    </source>
</evidence>
<feature type="region of interest" description="Disordered" evidence="1">
    <location>
        <begin position="120"/>
        <end position="162"/>
    </location>
</feature>
<feature type="compositionally biased region" description="Low complexity" evidence="1">
    <location>
        <begin position="23"/>
        <end position="38"/>
    </location>
</feature>
<feature type="compositionally biased region" description="Polar residues" evidence="1">
    <location>
        <begin position="317"/>
        <end position="326"/>
    </location>
</feature>
<organism evidence="2 3">
    <name type="scientific">Portunus trituberculatus</name>
    <name type="common">Swimming crab</name>
    <name type="synonym">Neptunus trituberculatus</name>
    <dbReference type="NCBI Taxonomy" id="210409"/>
    <lineage>
        <taxon>Eukaryota</taxon>
        <taxon>Metazoa</taxon>
        <taxon>Ecdysozoa</taxon>
        <taxon>Arthropoda</taxon>
        <taxon>Crustacea</taxon>
        <taxon>Multicrustacea</taxon>
        <taxon>Malacostraca</taxon>
        <taxon>Eumalacostraca</taxon>
        <taxon>Eucarida</taxon>
        <taxon>Decapoda</taxon>
        <taxon>Pleocyemata</taxon>
        <taxon>Brachyura</taxon>
        <taxon>Eubrachyura</taxon>
        <taxon>Portunoidea</taxon>
        <taxon>Portunidae</taxon>
        <taxon>Portuninae</taxon>
        <taxon>Portunus</taxon>
    </lineage>
</organism>
<protein>
    <submittedName>
        <fullName evidence="2">Uncharacterized protein</fullName>
    </submittedName>
</protein>